<dbReference type="SUPFAM" id="SSF56112">
    <property type="entry name" value="Protein kinase-like (PK-like)"/>
    <property type="match status" value="1"/>
</dbReference>
<evidence type="ECO:0000313" key="9">
    <source>
        <dbReference type="WBParaSite" id="BPAG_0000630001-mRNA-1"/>
    </source>
</evidence>
<protein>
    <submittedName>
        <fullName evidence="9">Protein kinase domain-containing protein</fullName>
    </submittedName>
</protein>
<dbReference type="GO" id="GO:0004674">
    <property type="term" value="F:protein serine/threonine kinase activity"/>
    <property type="evidence" value="ECO:0007669"/>
    <property type="project" value="UniProtKB-KW"/>
</dbReference>
<dbReference type="InterPro" id="IPR011009">
    <property type="entry name" value="Kinase-like_dom_sf"/>
</dbReference>
<dbReference type="InterPro" id="IPR000719">
    <property type="entry name" value="Prot_kinase_dom"/>
</dbReference>
<dbReference type="PANTHER" id="PTHR24351">
    <property type="entry name" value="RIBOSOMAL PROTEIN S6 KINASE"/>
    <property type="match status" value="1"/>
</dbReference>
<keyword evidence="8" id="KW-1185">Reference proteome</keyword>
<dbReference type="PROSITE" id="PS50011">
    <property type="entry name" value="PROTEIN_KINASE_DOM"/>
    <property type="match status" value="1"/>
</dbReference>
<reference evidence="7 8" key="2">
    <citation type="submission" date="2018-11" db="EMBL/GenBank/DDBJ databases">
        <authorList>
            <consortium name="Pathogen Informatics"/>
        </authorList>
    </citation>
    <scope>NUCLEOTIDE SEQUENCE [LARGE SCALE GENOMIC DNA]</scope>
</reference>
<proteinExistence type="predicted"/>
<evidence type="ECO:0000256" key="4">
    <source>
        <dbReference type="ARBA" id="ARBA00022777"/>
    </source>
</evidence>
<dbReference type="Gene3D" id="1.10.510.10">
    <property type="entry name" value="Transferase(Phosphotransferase) domain 1"/>
    <property type="match status" value="1"/>
</dbReference>
<dbReference type="Pfam" id="PF00069">
    <property type="entry name" value="Pkinase"/>
    <property type="match status" value="1"/>
</dbReference>
<reference evidence="9" key="1">
    <citation type="submission" date="2017-02" db="UniProtKB">
        <authorList>
            <consortium name="WormBaseParasite"/>
        </authorList>
    </citation>
    <scope>IDENTIFICATION</scope>
</reference>
<evidence type="ECO:0000313" key="7">
    <source>
        <dbReference type="EMBL" id="VDN87448.1"/>
    </source>
</evidence>
<evidence type="ECO:0000256" key="3">
    <source>
        <dbReference type="ARBA" id="ARBA00022741"/>
    </source>
</evidence>
<name>A0A0N4TDL2_BRUPA</name>
<dbReference type="InterPro" id="IPR008271">
    <property type="entry name" value="Ser/Thr_kinase_AS"/>
</dbReference>
<feature type="domain" description="Protein kinase" evidence="6">
    <location>
        <begin position="1"/>
        <end position="119"/>
    </location>
</feature>
<keyword evidence="4" id="KW-0418">Kinase</keyword>
<evidence type="ECO:0000313" key="8">
    <source>
        <dbReference type="Proteomes" id="UP000278627"/>
    </source>
</evidence>
<keyword evidence="5" id="KW-0067">ATP-binding</keyword>
<evidence type="ECO:0000256" key="2">
    <source>
        <dbReference type="ARBA" id="ARBA00022679"/>
    </source>
</evidence>
<dbReference type="EMBL" id="UZAD01005463">
    <property type="protein sequence ID" value="VDN87448.1"/>
    <property type="molecule type" value="Genomic_DNA"/>
</dbReference>
<organism evidence="9">
    <name type="scientific">Brugia pahangi</name>
    <name type="common">Filarial nematode worm</name>
    <dbReference type="NCBI Taxonomy" id="6280"/>
    <lineage>
        <taxon>Eukaryota</taxon>
        <taxon>Metazoa</taxon>
        <taxon>Ecdysozoa</taxon>
        <taxon>Nematoda</taxon>
        <taxon>Chromadorea</taxon>
        <taxon>Rhabditida</taxon>
        <taxon>Spirurina</taxon>
        <taxon>Spiruromorpha</taxon>
        <taxon>Filarioidea</taxon>
        <taxon>Onchocercidae</taxon>
        <taxon>Brugia</taxon>
    </lineage>
</organism>
<dbReference type="SMART" id="SM00220">
    <property type="entry name" value="S_TKc"/>
    <property type="match status" value="1"/>
</dbReference>
<dbReference type="Proteomes" id="UP000278627">
    <property type="component" value="Unassembled WGS sequence"/>
</dbReference>
<dbReference type="AlphaFoldDB" id="A0A0N4TDL2"/>
<evidence type="ECO:0000256" key="1">
    <source>
        <dbReference type="ARBA" id="ARBA00022527"/>
    </source>
</evidence>
<keyword evidence="1" id="KW-0723">Serine/threonine-protein kinase</keyword>
<evidence type="ECO:0000256" key="5">
    <source>
        <dbReference type="ARBA" id="ARBA00022840"/>
    </source>
</evidence>
<keyword evidence="3" id="KW-0547">Nucleotide-binding</keyword>
<evidence type="ECO:0000259" key="6">
    <source>
        <dbReference type="PROSITE" id="PS50011"/>
    </source>
</evidence>
<dbReference type="PROSITE" id="PS00108">
    <property type="entry name" value="PROTEIN_KINASE_ST"/>
    <property type="match status" value="1"/>
</dbReference>
<sequence>MFTEDDVKFYLAEIALALGHLHSLGIAYRDLKPENVLLDADGHINLTDFGLSKESVEKNGKTYSFCGTVEYMAPEVVNRRGHTVAADWWSFGVLMYEMLTGDLPFHGSNRRETMSMILR</sequence>
<keyword evidence="2" id="KW-0808">Transferase</keyword>
<accession>A0A0N4TDL2</accession>
<gene>
    <name evidence="7" type="ORF">BPAG_LOCUS6262</name>
</gene>
<dbReference type="FunFam" id="1.10.510.10:FF:000551">
    <property type="entry name" value="Non-specific serine/threonine protein kinase"/>
    <property type="match status" value="1"/>
</dbReference>
<dbReference type="GO" id="GO:0005524">
    <property type="term" value="F:ATP binding"/>
    <property type="evidence" value="ECO:0007669"/>
    <property type="project" value="UniProtKB-KW"/>
</dbReference>
<dbReference type="STRING" id="6280.A0A0N4TDL2"/>
<dbReference type="WBParaSite" id="BPAG_0000630001-mRNA-1">
    <property type="protein sequence ID" value="BPAG_0000630001-mRNA-1"/>
    <property type="gene ID" value="BPAG_0000630001"/>
</dbReference>